<sequence length="99" mass="10858">MGTRNLNLECAVLPPPKIIAAILVHAMGTKISLKFLSERISALNKKLLPDPAKALTENVFVEASSTPRIAFIVESKIVRCFRFNIVISLSPSFLSFSKS</sequence>
<name>A0A4Y2PT76_ARAVE</name>
<reference evidence="1 2" key="1">
    <citation type="journal article" date="2019" name="Sci. Rep.">
        <title>Orb-weaving spider Araneus ventricosus genome elucidates the spidroin gene catalogue.</title>
        <authorList>
            <person name="Kono N."/>
            <person name="Nakamura H."/>
            <person name="Ohtoshi R."/>
            <person name="Moran D.A.P."/>
            <person name="Shinohara A."/>
            <person name="Yoshida Y."/>
            <person name="Fujiwara M."/>
            <person name="Mori M."/>
            <person name="Tomita M."/>
            <person name="Arakawa K."/>
        </authorList>
    </citation>
    <scope>NUCLEOTIDE SEQUENCE [LARGE SCALE GENOMIC DNA]</scope>
</reference>
<organism evidence="1 2">
    <name type="scientific">Araneus ventricosus</name>
    <name type="common">Orbweaver spider</name>
    <name type="synonym">Epeira ventricosa</name>
    <dbReference type="NCBI Taxonomy" id="182803"/>
    <lineage>
        <taxon>Eukaryota</taxon>
        <taxon>Metazoa</taxon>
        <taxon>Ecdysozoa</taxon>
        <taxon>Arthropoda</taxon>
        <taxon>Chelicerata</taxon>
        <taxon>Arachnida</taxon>
        <taxon>Araneae</taxon>
        <taxon>Araneomorphae</taxon>
        <taxon>Entelegynae</taxon>
        <taxon>Araneoidea</taxon>
        <taxon>Araneidae</taxon>
        <taxon>Araneus</taxon>
    </lineage>
</organism>
<evidence type="ECO:0000313" key="1">
    <source>
        <dbReference type="EMBL" id="GBN53437.1"/>
    </source>
</evidence>
<accession>A0A4Y2PT76</accession>
<proteinExistence type="predicted"/>
<evidence type="ECO:0000313" key="2">
    <source>
        <dbReference type="Proteomes" id="UP000499080"/>
    </source>
</evidence>
<gene>
    <name evidence="1" type="ORF">AVEN_14813_1</name>
</gene>
<protein>
    <submittedName>
        <fullName evidence="1">Uncharacterized protein</fullName>
    </submittedName>
</protein>
<keyword evidence="2" id="KW-1185">Reference proteome</keyword>
<dbReference type="EMBL" id="BGPR01011884">
    <property type="protein sequence ID" value="GBN53437.1"/>
    <property type="molecule type" value="Genomic_DNA"/>
</dbReference>
<dbReference type="Proteomes" id="UP000499080">
    <property type="component" value="Unassembled WGS sequence"/>
</dbReference>
<comment type="caution">
    <text evidence="1">The sequence shown here is derived from an EMBL/GenBank/DDBJ whole genome shotgun (WGS) entry which is preliminary data.</text>
</comment>
<dbReference type="AlphaFoldDB" id="A0A4Y2PT76"/>